<dbReference type="Gene3D" id="3.40.50.150">
    <property type="entry name" value="Vaccinia Virus protein VP39"/>
    <property type="match status" value="1"/>
</dbReference>
<comment type="similarity">
    <text evidence="1 2">Belongs to the UPF0146 family.</text>
</comment>
<keyword evidence="4" id="KW-1185">Reference proteome</keyword>
<dbReference type="Pfam" id="PF03686">
    <property type="entry name" value="UPF0146"/>
    <property type="match status" value="1"/>
</dbReference>
<proteinExistence type="inferred from homology"/>
<accession>A0AAJ4R7J7</accession>
<dbReference type="RefSeq" id="WP_075937878.1">
    <property type="nucleotide sequence ID" value="NZ_BDJH01000002.1"/>
</dbReference>
<evidence type="ECO:0000256" key="2">
    <source>
        <dbReference type="HAMAP-Rule" id="MF_00341"/>
    </source>
</evidence>
<comment type="caution">
    <text evidence="3">The sequence shown here is derived from an EMBL/GenBank/DDBJ whole genome shotgun (WGS) entry which is preliminary data.</text>
</comment>
<dbReference type="InterPro" id="IPR029063">
    <property type="entry name" value="SAM-dependent_MTases_sf"/>
</dbReference>
<name>A0AAJ4R7J7_9EURY</name>
<dbReference type="AlphaFoldDB" id="A0AAJ4R7J7"/>
<dbReference type="InterPro" id="IPR005353">
    <property type="entry name" value="UPF0146"/>
</dbReference>
<protein>
    <recommendedName>
        <fullName evidence="2">UPF0146 protein Nmn1133_02180</fullName>
    </recommendedName>
</protein>
<dbReference type="EMBL" id="RJJC01000001">
    <property type="protein sequence ID" value="RNJ25607.1"/>
    <property type="molecule type" value="Genomic_DNA"/>
</dbReference>
<dbReference type="HAMAP" id="MF_00341">
    <property type="entry name" value="UPF0146"/>
    <property type="match status" value="1"/>
</dbReference>
<dbReference type="PIRSF" id="PIRSF016725">
    <property type="entry name" value="UCP016725"/>
    <property type="match status" value="1"/>
</dbReference>
<gene>
    <name evidence="3" type="ORF">Nmn1133_02180</name>
</gene>
<reference evidence="3 4" key="1">
    <citation type="submission" date="2018-11" db="EMBL/GenBank/DDBJ databases">
        <title>Genome sequences of Natronomonas sp. CBA1133.</title>
        <authorList>
            <person name="Roh S.W."/>
            <person name="Cha I.-T."/>
        </authorList>
    </citation>
    <scope>NUCLEOTIDE SEQUENCE [LARGE SCALE GENOMIC DNA]</scope>
    <source>
        <strain evidence="3 4">CBA1133</strain>
    </source>
</reference>
<dbReference type="SUPFAM" id="SSF53335">
    <property type="entry name" value="S-adenosyl-L-methionine-dependent methyltransferases"/>
    <property type="match status" value="1"/>
</dbReference>
<evidence type="ECO:0000256" key="1">
    <source>
        <dbReference type="ARBA" id="ARBA00006969"/>
    </source>
</evidence>
<sequence length="132" mass="13655">MSGPRLADALAADASRAVEVGIGNRTDVAAAVAAEEVAVTATDVVARTVPDGVAFVRDDVTDPDPSVYADADIVYALNCPPELQRPLVAVARAAGARWAFTTLGGDPALVDARPKTLPHETLFIPPDPNGRI</sequence>
<dbReference type="Proteomes" id="UP000270581">
    <property type="component" value="Unassembled WGS sequence"/>
</dbReference>
<organism evidence="3 4">
    <name type="scientific">Halosegnis longus</name>
    <dbReference type="NCBI Taxonomy" id="2216012"/>
    <lineage>
        <taxon>Archaea</taxon>
        <taxon>Methanobacteriati</taxon>
        <taxon>Methanobacteriota</taxon>
        <taxon>Stenosarchaea group</taxon>
        <taxon>Halobacteria</taxon>
        <taxon>Halobacteriales</taxon>
        <taxon>Natronomonadaceae</taxon>
        <taxon>Halosegnis</taxon>
    </lineage>
</organism>
<evidence type="ECO:0000313" key="3">
    <source>
        <dbReference type="EMBL" id="RNJ25607.1"/>
    </source>
</evidence>
<evidence type="ECO:0000313" key="4">
    <source>
        <dbReference type="Proteomes" id="UP000270581"/>
    </source>
</evidence>